<evidence type="ECO:0000313" key="2">
    <source>
        <dbReference type="Proteomes" id="UP001174909"/>
    </source>
</evidence>
<dbReference type="AlphaFoldDB" id="A0AA35X4E7"/>
<keyword evidence="2" id="KW-1185">Reference proteome</keyword>
<dbReference type="EMBL" id="CASHTH010003358">
    <property type="protein sequence ID" value="CAI8043794.1"/>
    <property type="molecule type" value="Genomic_DNA"/>
</dbReference>
<name>A0AA35X4E7_GEOBA</name>
<accession>A0AA35X4E7</accession>
<reference evidence="1" key="1">
    <citation type="submission" date="2023-03" db="EMBL/GenBank/DDBJ databases">
        <authorList>
            <person name="Steffen K."/>
            <person name="Cardenas P."/>
        </authorList>
    </citation>
    <scope>NUCLEOTIDE SEQUENCE</scope>
</reference>
<comment type="caution">
    <text evidence="1">The sequence shown here is derived from an EMBL/GenBank/DDBJ whole genome shotgun (WGS) entry which is preliminary data.</text>
</comment>
<gene>
    <name evidence="1" type="ORF">GBAR_LOCUS24301</name>
</gene>
<organism evidence="1 2">
    <name type="scientific">Geodia barretti</name>
    <name type="common">Barrett's horny sponge</name>
    <dbReference type="NCBI Taxonomy" id="519541"/>
    <lineage>
        <taxon>Eukaryota</taxon>
        <taxon>Metazoa</taxon>
        <taxon>Porifera</taxon>
        <taxon>Demospongiae</taxon>
        <taxon>Heteroscleromorpha</taxon>
        <taxon>Tetractinellida</taxon>
        <taxon>Astrophorina</taxon>
        <taxon>Geodiidae</taxon>
        <taxon>Geodia</taxon>
    </lineage>
</organism>
<proteinExistence type="predicted"/>
<dbReference type="Proteomes" id="UP001174909">
    <property type="component" value="Unassembled WGS sequence"/>
</dbReference>
<feature type="non-terminal residue" evidence="1">
    <location>
        <position position="61"/>
    </location>
</feature>
<protein>
    <submittedName>
        <fullName evidence="1">Uncharacterized protein</fullName>
    </submittedName>
</protein>
<evidence type="ECO:0000313" key="1">
    <source>
        <dbReference type="EMBL" id="CAI8043794.1"/>
    </source>
</evidence>
<sequence>MAEVPAGDETLTPDDAADVLEELLPAQNKSYELGLKLKLPQHVVEAIHAKDVTADQYLLRI</sequence>